<keyword evidence="3" id="KW-0964">Secreted</keyword>
<evidence type="ECO:0000313" key="5">
    <source>
        <dbReference type="EMBL" id="CAL1703220.1"/>
    </source>
</evidence>
<dbReference type="InterPro" id="IPR036908">
    <property type="entry name" value="RlpA-like_sf"/>
</dbReference>
<dbReference type="InterPro" id="IPR010829">
    <property type="entry name" value="Cerato-platanin"/>
</dbReference>
<dbReference type="EMBL" id="OZ037946">
    <property type="protein sequence ID" value="CAL1703220.1"/>
    <property type="molecule type" value="Genomic_DNA"/>
</dbReference>
<organism evidence="5 6">
    <name type="scientific">Somion occarium</name>
    <dbReference type="NCBI Taxonomy" id="3059160"/>
    <lineage>
        <taxon>Eukaryota</taxon>
        <taxon>Fungi</taxon>
        <taxon>Dikarya</taxon>
        <taxon>Basidiomycota</taxon>
        <taxon>Agaricomycotina</taxon>
        <taxon>Agaricomycetes</taxon>
        <taxon>Polyporales</taxon>
        <taxon>Cerrenaceae</taxon>
        <taxon>Somion</taxon>
    </lineage>
</organism>
<dbReference type="Proteomes" id="UP001497453">
    <property type="component" value="Chromosome 3"/>
</dbReference>
<dbReference type="Gene3D" id="2.40.40.10">
    <property type="entry name" value="RlpA-like domain"/>
    <property type="match status" value="1"/>
</dbReference>
<gene>
    <name evidence="5" type="ORF">GFSPODELE1_LOCUS4464</name>
</gene>
<proteinExistence type="inferred from homology"/>
<evidence type="ECO:0000313" key="6">
    <source>
        <dbReference type="Proteomes" id="UP001497453"/>
    </source>
</evidence>
<feature type="chain" id="PRO_5047518804" description="Cerato-platanin" evidence="4">
    <location>
        <begin position="19"/>
        <end position="137"/>
    </location>
</feature>
<accession>A0ABP1D5Q4</accession>
<evidence type="ECO:0000256" key="3">
    <source>
        <dbReference type="ARBA" id="ARBA00022525"/>
    </source>
</evidence>
<dbReference type="Pfam" id="PF07249">
    <property type="entry name" value="Cerato-platanin"/>
    <property type="match status" value="1"/>
</dbReference>
<feature type="signal peptide" evidence="4">
    <location>
        <begin position="1"/>
        <end position="18"/>
    </location>
</feature>
<protein>
    <recommendedName>
        <fullName evidence="7">Cerato-platanin</fullName>
    </recommendedName>
</protein>
<comment type="similarity">
    <text evidence="2">Belongs to the cerato-platanin family.</text>
</comment>
<name>A0ABP1D5Q4_9APHY</name>
<sequence>MQFTFVTVVLSFVAATFATSVSFDPTYDQASASLGNVACSDGSNGLITKGFDTFGSLKNFPNIGGAAAVEGWNSAACGTCWKLTYNGQSINVLAIDVAIDGFNVSEEAMNTLTGGQAEQLGRVDATVEQLDASACGL</sequence>
<evidence type="ECO:0000256" key="2">
    <source>
        <dbReference type="ARBA" id="ARBA00010421"/>
    </source>
</evidence>
<keyword evidence="6" id="KW-1185">Reference proteome</keyword>
<dbReference type="CDD" id="cd22778">
    <property type="entry name" value="DPBB_CEPL-like"/>
    <property type="match status" value="1"/>
</dbReference>
<evidence type="ECO:0000256" key="1">
    <source>
        <dbReference type="ARBA" id="ARBA00004613"/>
    </source>
</evidence>
<comment type="subcellular location">
    <subcellularLocation>
        <location evidence="1">Secreted</location>
    </subcellularLocation>
</comment>
<keyword evidence="4" id="KW-0732">Signal</keyword>
<evidence type="ECO:0000256" key="4">
    <source>
        <dbReference type="SAM" id="SignalP"/>
    </source>
</evidence>
<reference evidence="6" key="1">
    <citation type="submission" date="2024-04" db="EMBL/GenBank/DDBJ databases">
        <authorList>
            <person name="Shaw F."/>
            <person name="Minotto A."/>
        </authorList>
    </citation>
    <scope>NUCLEOTIDE SEQUENCE [LARGE SCALE GENOMIC DNA]</scope>
</reference>
<dbReference type="SUPFAM" id="SSF50685">
    <property type="entry name" value="Barwin-like endoglucanases"/>
    <property type="match status" value="1"/>
</dbReference>
<evidence type="ECO:0008006" key="7">
    <source>
        <dbReference type="Google" id="ProtNLM"/>
    </source>
</evidence>